<evidence type="ECO:0000256" key="1">
    <source>
        <dbReference type="ARBA" id="ARBA00006484"/>
    </source>
</evidence>
<dbReference type="PANTHER" id="PTHR43639:SF1">
    <property type="entry name" value="SHORT-CHAIN DEHYDROGENASE_REDUCTASE FAMILY PROTEIN"/>
    <property type="match status" value="1"/>
</dbReference>
<evidence type="ECO:0000313" key="4">
    <source>
        <dbReference type="Proteomes" id="UP001165122"/>
    </source>
</evidence>
<name>A0A9W7L0F6_9STRA</name>
<dbReference type="AlphaFoldDB" id="A0A9W7L0F6"/>
<reference evidence="4" key="1">
    <citation type="journal article" date="2023" name="Commun. Biol.">
        <title>Genome analysis of Parmales, the sister group of diatoms, reveals the evolutionary specialization of diatoms from phago-mixotrophs to photoautotrophs.</title>
        <authorList>
            <person name="Ban H."/>
            <person name="Sato S."/>
            <person name="Yoshikawa S."/>
            <person name="Yamada K."/>
            <person name="Nakamura Y."/>
            <person name="Ichinomiya M."/>
            <person name="Sato N."/>
            <person name="Blanc-Mathieu R."/>
            <person name="Endo H."/>
            <person name="Kuwata A."/>
            <person name="Ogata H."/>
        </authorList>
    </citation>
    <scope>NUCLEOTIDE SEQUENCE [LARGE SCALE GENOMIC DNA]</scope>
    <source>
        <strain evidence="4">NIES 3700</strain>
    </source>
</reference>
<comment type="caution">
    <text evidence="3">The sequence shown here is derived from an EMBL/GenBank/DDBJ whole genome shotgun (WGS) entry which is preliminary data.</text>
</comment>
<dbReference type="Proteomes" id="UP001165122">
    <property type="component" value="Unassembled WGS sequence"/>
</dbReference>
<comment type="similarity">
    <text evidence="1">Belongs to the short-chain dehydrogenases/reductases (SDR) family.</text>
</comment>
<sequence>MKTSQSPSKTSASATHSTKFLRRPVMARLLLCLLLISMGILCFADDTNLNLLCETHPKLCGKRLNSCKTPTGQLAGRVAVITGASRGVGAEIARIFAREGALVVVNYYQSKEKGEAVAAEINAAYCGRAVAIYGDVRVKEDMTALVVRAELHFGAKVNVLVNNALATYQFNPSSPSASVKTVTWENVDQQMRGAVAGALHAVQSCLPSFEAANFGKIINIGTNLVYNPVVTYYDYSAAKAALVSLTRNLAAELGPLGVRANLVAGGLLERTDASALTTDEVFGYVAQSTPLRKTTTVNDFAEACVFFAADASNAVTGQSLSVDGGLTMP</sequence>
<dbReference type="Pfam" id="PF13561">
    <property type="entry name" value="adh_short_C2"/>
    <property type="match status" value="1"/>
</dbReference>
<dbReference type="InterPro" id="IPR002347">
    <property type="entry name" value="SDR_fam"/>
</dbReference>
<dbReference type="GO" id="GO:0016491">
    <property type="term" value="F:oxidoreductase activity"/>
    <property type="evidence" value="ECO:0007669"/>
    <property type="project" value="UniProtKB-KW"/>
</dbReference>
<evidence type="ECO:0000313" key="3">
    <source>
        <dbReference type="EMBL" id="GMI17706.1"/>
    </source>
</evidence>
<dbReference type="OrthoDB" id="1393670at2759"/>
<dbReference type="InterPro" id="IPR036291">
    <property type="entry name" value="NAD(P)-bd_dom_sf"/>
</dbReference>
<protein>
    <submittedName>
        <fullName evidence="3">Uncharacterized protein</fullName>
    </submittedName>
</protein>
<dbReference type="EMBL" id="BRXW01000303">
    <property type="protein sequence ID" value="GMI17706.1"/>
    <property type="molecule type" value="Genomic_DNA"/>
</dbReference>
<keyword evidence="4" id="KW-1185">Reference proteome</keyword>
<organism evidence="3 4">
    <name type="scientific">Triparma laevis f. longispina</name>
    <dbReference type="NCBI Taxonomy" id="1714387"/>
    <lineage>
        <taxon>Eukaryota</taxon>
        <taxon>Sar</taxon>
        <taxon>Stramenopiles</taxon>
        <taxon>Ochrophyta</taxon>
        <taxon>Bolidophyceae</taxon>
        <taxon>Parmales</taxon>
        <taxon>Triparmaceae</taxon>
        <taxon>Triparma</taxon>
    </lineage>
</organism>
<proteinExistence type="inferred from homology"/>
<accession>A0A9W7L0F6</accession>
<keyword evidence="2" id="KW-0560">Oxidoreductase</keyword>
<dbReference type="SUPFAM" id="SSF51735">
    <property type="entry name" value="NAD(P)-binding Rossmann-fold domains"/>
    <property type="match status" value="1"/>
</dbReference>
<dbReference type="PRINTS" id="PR00081">
    <property type="entry name" value="GDHRDH"/>
</dbReference>
<gene>
    <name evidence="3" type="ORF">TrLO_g1097</name>
</gene>
<dbReference type="NCBIfam" id="NF006393">
    <property type="entry name" value="PRK08642.1"/>
    <property type="match status" value="1"/>
</dbReference>
<dbReference type="PANTHER" id="PTHR43639">
    <property type="entry name" value="OXIDOREDUCTASE, SHORT-CHAIN DEHYDROGENASE/REDUCTASE FAMILY (AFU_ORTHOLOGUE AFUA_5G02870)"/>
    <property type="match status" value="1"/>
</dbReference>
<dbReference type="PRINTS" id="PR00080">
    <property type="entry name" value="SDRFAMILY"/>
</dbReference>
<evidence type="ECO:0000256" key="2">
    <source>
        <dbReference type="ARBA" id="ARBA00023002"/>
    </source>
</evidence>
<dbReference type="Gene3D" id="3.40.50.720">
    <property type="entry name" value="NAD(P)-binding Rossmann-like Domain"/>
    <property type="match status" value="1"/>
</dbReference>